<organism evidence="1">
    <name type="scientific">hydrocarbon metagenome</name>
    <dbReference type="NCBI Taxonomy" id="938273"/>
    <lineage>
        <taxon>unclassified sequences</taxon>
        <taxon>metagenomes</taxon>
        <taxon>ecological metagenomes</taxon>
    </lineage>
</organism>
<dbReference type="AlphaFoldDB" id="A0A0W8FYD7"/>
<comment type="caution">
    <text evidence="1">The sequence shown here is derived from an EMBL/GenBank/DDBJ whole genome shotgun (WGS) entry which is preliminary data.</text>
</comment>
<protein>
    <submittedName>
        <fullName evidence="1">Uncharacterized protein</fullName>
    </submittedName>
</protein>
<sequence length="53" mass="6259">MKKNKLLKKKSRDYSNDIKNQQIIESAKLYAKLYCSNQELKQLTESANVNWPN</sequence>
<accession>A0A0W8FYD7</accession>
<dbReference type="EMBL" id="LNQE01000619">
    <property type="protein sequence ID" value="KUG25710.1"/>
    <property type="molecule type" value="Genomic_DNA"/>
</dbReference>
<gene>
    <name evidence="1" type="ORF">ASZ90_004458</name>
</gene>
<proteinExistence type="predicted"/>
<name>A0A0W8FYD7_9ZZZZ</name>
<reference evidence="1" key="1">
    <citation type="journal article" date="2015" name="Proc. Natl. Acad. Sci. U.S.A.">
        <title>Networks of energetic and metabolic interactions define dynamics in microbial communities.</title>
        <authorList>
            <person name="Embree M."/>
            <person name="Liu J.K."/>
            <person name="Al-Bassam M.M."/>
            <person name="Zengler K."/>
        </authorList>
    </citation>
    <scope>NUCLEOTIDE SEQUENCE</scope>
</reference>
<evidence type="ECO:0000313" key="1">
    <source>
        <dbReference type="EMBL" id="KUG25710.1"/>
    </source>
</evidence>